<sequence length="353" mass="37979">MTTATDAVPVRPALAAIPDLQATRLPDSAVYLDKNELPWPAPPAVIRACAGDVHAYPPVAPTALADRVARFHGVEPNRVAVGAGSATVLSQILHAVCAPDEEVVFAWPGFAAYPALVSASGARPVPVPLRQHRHDLAVMLDRVHSGPVRVVIVCNPHNPTGTLLGADELEHFLDRVPPSVLVVLDEAYQEFVTDPTAPDGLVFGAARRNVVTVRTFSKAYGLAALRAGYCVGNTRIASAVRRCAVPYAVTRAAQDAASTALDVREDFIGLWEQVTHERDRMRSALGALDYELPDSQGNFVWLELGTDATRFRDHCAQHKVIVHTLPGHGVRVSVGRPEHNDQLLAVARTFPDS</sequence>
<dbReference type="InterPro" id="IPR001917">
    <property type="entry name" value="Aminotrans_II_pyridoxalP_BS"/>
</dbReference>
<dbReference type="SUPFAM" id="SSF53383">
    <property type="entry name" value="PLP-dependent transferases"/>
    <property type="match status" value="1"/>
</dbReference>
<keyword evidence="3 7" id="KW-0808">Transferase</keyword>
<evidence type="ECO:0000256" key="1">
    <source>
        <dbReference type="ARBA" id="ARBA00001933"/>
    </source>
</evidence>
<dbReference type="InterPro" id="IPR050106">
    <property type="entry name" value="HistidinolP_aminotransfase"/>
</dbReference>
<evidence type="ECO:0000313" key="7">
    <source>
        <dbReference type="EMBL" id="AGS49877.1"/>
    </source>
</evidence>
<reference evidence="7" key="1">
    <citation type="journal article" date="2013" name="Proc. Natl. Acad. Sci. U.S.A.">
        <title>Mapping gene clusters within arrayed metagenomic libraries to expand the structural diversity of biomedically relevant natural products.</title>
        <authorList>
            <person name="Owen J.G."/>
            <person name="Reddy B.V."/>
            <person name="Ternei M.A."/>
            <person name="Charlop-Powers Z."/>
            <person name="Calle P.Y."/>
            <person name="Kim J.H."/>
            <person name="Brady S.F."/>
        </authorList>
    </citation>
    <scope>NUCLEOTIDE SEQUENCE</scope>
</reference>
<dbReference type="PANTHER" id="PTHR43643">
    <property type="entry name" value="HISTIDINOL-PHOSPHATE AMINOTRANSFERASE 2"/>
    <property type="match status" value="1"/>
</dbReference>
<dbReference type="Pfam" id="PF00155">
    <property type="entry name" value="Aminotran_1_2"/>
    <property type="match status" value="1"/>
</dbReference>
<dbReference type="Gene3D" id="3.90.1150.10">
    <property type="entry name" value="Aspartate Aminotransferase, domain 1"/>
    <property type="match status" value="1"/>
</dbReference>
<evidence type="ECO:0000259" key="6">
    <source>
        <dbReference type="Pfam" id="PF00155"/>
    </source>
</evidence>
<dbReference type="PROSITE" id="PS00599">
    <property type="entry name" value="AA_TRANSFER_CLASS_2"/>
    <property type="match status" value="1"/>
</dbReference>
<dbReference type="AlphaFoldDB" id="S5UD60"/>
<feature type="domain" description="Aminotransferase class I/classII large" evidence="6">
    <location>
        <begin position="35"/>
        <end position="344"/>
    </location>
</feature>
<evidence type="ECO:0000256" key="5">
    <source>
        <dbReference type="RuleBase" id="RU003693"/>
    </source>
</evidence>
<keyword evidence="4 5" id="KW-0663">Pyridoxal phosphate</keyword>
<dbReference type="CDD" id="cd00609">
    <property type="entry name" value="AAT_like"/>
    <property type="match status" value="1"/>
</dbReference>
<comment type="cofactor">
    <cofactor evidence="1 5">
        <name>pyridoxal 5'-phosphate</name>
        <dbReference type="ChEBI" id="CHEBI:597326"/>
    </cofactor>
</comment>
<proteinExistence type="inferred from homology"/>
<dbReference type="EC" id="2.6.1.1" evidence="7"/>
<dbReference type="InterPro" id="IPR015424">
    <property type="entry name" value="PyrdxlP-dep_Trfase"/>
</dbReference>
<dbReference type="InterPro" id="IPR015421">
    <property type="entry name" value="PyrdxlP-dep_Trfase_major"/>
</dbReference>
<dbReference type="PANTHER" id="PTHR43643:SF3">
    <property type="entry name" value="HISTIDINOL-PHOSPHATE AMINOTRANSFERASE"/>
    <property type="match status" value="1"/>
</dbReference>
<dbReference type="InterPro" id="IPR015422">
    <property type="entry name" value="PyrdxlP-dep_Trfase_small"/>
</dbReference>
<evidence type="ECO:0000256" key="3">
    <source>
        <dbReference type="ARBA" id="ARBA00022679"/>
    </source>
</evidence>
<dbReference type="Gene3D" id="3.40.640.10">
    <property type="entry name" value="Type I PLP-dependent aspartate aminotransferase-like (Major domain)"/>
    <property type="match status" value="1"/>
</dbReference>
<dbReference type="GO" id="GO:0030170">
    <property type="term" value="F:pyridoxal phosphate binding"/>
    <property type="evidence" value="ECO:0007669"/>
    <property type="project" value="InterPro"/>
</dbReference>
<evidence type="ECO:0000256" key="2">
    <source>
        <dbReference type="ARBA" id="ARBA00022576"/>
    </source>
</evidence>
<dbReference type="EMBL" id="KF264558">
    <property type="protein sequence ID" value="AGS49877.1"/>
    <property type="molecule type" value="Genomic_DNA"/>
</dbReference>
<dbReference type="InterPro" id="IPR004839">
    <property type="entry name" value="Aminotransferase_I/II_large"/>
</dbReference>
<keyword evidence="2 7" id="KW-0032">Aminotransferase</keyword>
<name>S5UD60_9BACT</name>
<evidence type="ECO:0000256" key="4">
    <source>
        <dbReference type="ARBA" id="ARBA00022898"/>
    </source>
</evidence>
<accession>S5UD60</accession>
<comment type="similarity">
    <text evidence="5">Belongs to the class-II pyridoxal-phosphate-dependent aminotransferase family.</text>
</comment>
<protein>
    <submittedName>
        <fullName evidence="7">Biosynthetic aromatic amino acid aminotransferase alpha</fullName>
        <ecNumber evidence="7">2.6.1.1</ecNumber>
        <ecNumber evidence="7">2.6.1.57</ecNumber>
    </submittedName>
</protein>
<dbReference type="EC" id="2.6.1.57" evidence="7"/>
<dbReference type="GO" id="GO:0004069">
    <property type="term" value="F:L-aspartate:2-oxoglutarate aminotransferase activity"/>
    <property type="evidence" value="ECO:0007669"/>
    <property type="project" value="UniProtKB-EC"/>
</dbReference>
<organism evidence="7">
    <name type="scientific">uncultured bacterium esnapd18</name>
    <dbReference type="NCBI Taxonomy" id="1366599"/>
    <lineage>
        <taxon>Bacteria</taxon>
        <taxon>environmental samples</taxon>
    </lineage>
</organism>